<feature type="non-terminal residue" evidence="2">
    <location>
        <position position="115"/>
    </location>
</feature>
<feature type="compositionally biased region" description="Pro residues" evidence="1">
    <location>
        <begin position="101"/>
        <end position="115"/>
    </location>
</feature>
<evidence type="ECO:0000256" key="1">
    <source>
        <dbReference type="SAM" id="MobiDB-lite"/>
    </source>
</evidence>
<evidence type="ECO:0000313" key="2">
    <source>
        <dbReference type="EMBL" id="SVB05875.1"/>
    </source>
</evidence>
<sequence>MGGGTSAHKGTTLAGAPKVVAEKALKMTGKQVTPGNGAPVYQTAAEVRAAYNAGSLSYNQACEKLMTQFGYSDNDCGDYLGRSGPGSGEQETPSYTTPPGYYVPPIGPPVLPGDF</sequence>
<dbReference type="EMBL" id="UINC01027138">
    <property type="protein sequence ID" value="SVB05875.1"/>
    <property type="molecule type" value="Genomic_DNA"/>
</dbReference>
<protein>
    <submittedName>
        <fullName evidence="2">Uncharacterized protein</fullName>
    </submittedName>
</protein>
<name>A0A382AWF6_9ZZZZ</name>
<reference evidence="2" key="1">
    <citation type="submission" date="2018-05" db="EMBL/GenBank/DDBJ databases">
        <authorList>
            <person name="Lanie J.A."/>
            <person name="Ng W.-L."/>
            <person name="Kazmierczak K.M."/>
            <person name="Andrzejewski T.M."/>
            <person name="Davidsen T.M."/>
            <person name="Wayne K.J."/>
            <person name="Tettelin H."/>
            <person name="Glass J.I."/>
            <person name="Rusch D."/>
            <person name="Podicherti R."/>
            <person name="Tsui H.-C.T."/>
            <person name="Winkler M.E."/>
        </authorList>
    </citation>
    <scope>NUCLEOTIDE SEQUENCE</scope>
</reference>
<gene>
    <name evidence="2" type="ORF">METZ01_LOCUS158729</name>
</gene>
<proteinExistence type="predicted"/>
<feature type="region of interest" description="Disordered" evidence="1">
    <location>
        <begin position="80"/>
        <end position="115"/>
    </location>
</feature>
<organism evidence="2">
    <name type="scientific">marine metagenome</name>
    <dbReference type="NCBI Taxonomy" id="408172"/>
    <lineage>
        <taxon>unclassified sequences</taxon>
        <taxon>metagenomes</taxon>
        <taxon>ecological metagenomes</taxon>
    </lineage>
</organism>
<dbReference type="AlphaFoldDB" id="A0A382AWF6"/>
<accession>A0A382AWF6</accession>